<evidence type="ECO:0000313" key="7">
    <source>
        <dbReference type="EMBL" id="KAF2716895.1"/>
    </source>
</evidence>
<feature type="domain" description="Carrier" evidence="6">
    <location>
        <begin position="2076"/>
        <end position="2152"/>
    </location>
</feature>
<dbReference type="Gene3D" id="2.30.38.10">
    <property type="entry name" value="Luciferase, Domain 3"/>
    <property type="match status" value="1"/>
</dbReference>
<organism evidence="7 8">
    <name type="scientific">Polychaeton citri CBS 116435</name>
    <dbReference type="NCBI Taxonomy" id="1314669"/>
    <lineage>
        <taxon>Eukaryota</taxon>
        <taxon>Fungi</taxon>
        <taxon>Dikarya</taxon>
        <taxon>Ascomycota</taxon>
        <taxon>Pezizomycotina</taxon>
        <taxon>Dothideomycetes</taxon>
        <taxon>Dothideomycetidae</taxon>
        <taxon>Capnodiales</taxon>
        <taxon>Capnodiaceae</taxon>
        <taxon>Polychaeton</taxon>
    </lineage>
</organism>
<evidence type="ECO:0000256" key="1">
    <source>
        <dbReference type="ARBA" id="ARBA00022450"/>
    </source>
</evidence>
<dbReference type="SUPFAM" id="SSF52777">
    <property type="entry name" value="CoA-dependent acyltransferases"/>
    <property type="match status" value="15"/>
</dbReference>
<evidence type="ECO:0000256" key="5">
    <source>
        <dbReference type="SAM" id="MobiDB-lite"/>
    </source>
</evidence>
<dbReference type="GO" id="GO:0005737">
    <property type="term" value="C:cytoplasm"/>
    <property type="evidence" value="ECO:0007669"/>
    <property type="project" value="TreeGrafter"/>
</dbReference>
<dbReference type="PANTHER" id="PTHR45527:SF3">
    <property type="entry name" value="SIDEROPHORE SYNTHETASE (EUROFUNG)"/>
    <property type="match status" value="1"/>
</dbReference>
<accession>A0A9P4ULF4</accession>
<dbReference type="PROSITE" id="PS00012">
    <property type="entry name" value="PHOSPHOPANTETHEINE"/>
    <property type="match status" value="4"/>
</dbReference>
<dbReference type="InterPro" id="IPR010071">
    <property type="entry name" value="AA_adenyl_dom"/>
</dbReference>
<evidence type="ECO:0000313" key="8">
    <source>
        <dbReference type="Proteomes" id="UP000799441"/>
    </source>
</evidence>
<dbReference type="CDD" id="cd19545">
    <property type="entry name" value="FUM14_C_NRPS-like"/>
    <property type="match status" value="3"/>
</dbReference>
<dbReference type="OrthoDB" id="416786at2759"/>
<name>A0A9P4ULF4_9PEZI</name>
<dbReference type="Gene3D" id="3.40.50.12780">
    <property type="entry name" value="N-terminal domain of ligase-like"/>
    <property type="match status" value="4"/>
</dbReference>
<dbReference type="InterPro" id="IPR000873">
    <property type="entry name" value="AMP-dep_synth/lig_dom"/>
</dbReference>
<dbReference type="Gene3D" id="1.10.1200.10">
    <property type="entry name" value="ACP-like"/>
    <property type="match status" value="5"/>
</dbReference>
<comment type="caution">
    <text evidence="7">The sequence shown here is derived from an EMBL/GenBank/DDBJ whole genome shotgun (WGS) entry which is preliminary data.</text>
</comment>
<dbReference type="CDD" id="cd05918">
    <property type="entry name" value="A_NRPS_SidN3_like"/>
    <property type="match status" value="5"/>
</dbReference>
<dbReference type="CDD" id="cd19542">
    <property type="entry name" value="CT_NRPS-like"/>
    <property type="match status" value="2"/>
</dbReference>
<dbReference type="Pfam" id="PF00501">
    <property type="entry name" value="AMP-binding"/>
    <property type="match status" value="5"/>
</dbReference>
<dbReference type="GO" id="GO:0043041">
    <property type="term" value="P:amino acid activation for nonribosomal peptide biosynthetic process"/>
    <property type="evidence" value="ECO:0007669"/>
    <property type="project" value="TreeGrafter"/>
</dbReference>
<dbReference type="GO" id="GO:0044550">
    <property type="term" value="P:secondary metabolite biosynthetic process"/>
    <property type="evidence" value="ECO:0007669"/>
    <property type="project" value="TreeGrafter"/>
</dbReference>
<proteinExistence type="inferred from homology"/>
<dbReference type="InterPro" id="IPR036736">
    <property type="entry name" value="ACP-like_sf"/>
</dbReference>
<dbReference type="PROSITE" id="PS00455">
    <property type="entry name" value="AMP_BINDING"/>
    <property type="match status" value="4"/>
</dbReference>
<dbReference type="PANTHER" id="PTHR45527">
    <property type="entry name" value="NONRIBOSOMAL PEPTIDE SYNTHETASE"/>
    <property type="match status" value="1"/>
</dbReference>
<dbReference type="PROSITE" id="PS50075">
    <property type="entry name" value="CARRIER"/>
    <property type="match status" value="5"/>
</dbReference>
<feature type="domain" description="Carrier" evidence="6">
    <location>
        <begin position="3163"/>
        <end position="3239"/>
    </location>
</feature>
<dbReference type="Gene3D" id="3.30.559.10">
    <property type="entry name" value="Chloramphenicol acetyltransferase-like domain"/>
    <property type="match status" value="7"/>
</dbReference>
<gene>
    <name evidence="7" type="ORF">K431DRAFT_307396</name>
</gene>
<keyword evidence="1" id="KW-0596">Phosphopantetheine</keyword>
<keyword evidence="2" id="KW-0597">Phosphoprotein</keyword>
<dbReference type="GO" id="GO:0016874">
    <property type="term" value="F:ligase activity"/>
    <property type="evidence" value="ECO:0007669"/>
    <property type="project" value="UniProtKB-KW"/>
</dbReference>
<dbReference type="InterPro" id="IPR042099">
    <property type="entry name" value="ANL_N_sf"/>
</dbReference>
<evidence type="ECO:0000259" key="6">
    <source>
        <dbReference type="PROSITE" id="PS50075"/>
    </source>
</evidence>
<feature type="compositionally biased region" description="Polar residues" evidence="5">
    <location>
        <begin position="4883"/>
        <end position="4892"/>
    </location>
</feature>
<dbReference type="EMBL" id="MU003858">
    <property type="protein sequence ID" value="KAF2716895.1"/>
    <property type="molecule type" value="Genomic_DNA"/>
</dbReference>
<dbReference type="FunFam" id="3.30.559.30:FF:000003">
    <property type="entry name" value="Nonribosomal peptide synthase SidD"/>
    <property type="match status" value="3"/>
</dbReference>
<dbReference type="FunFam" id="3.30.559.30:FF:000002">
    <property type="entry name" value="Nonribosomal peptide synthase Pes1"/>
    <property type="match status" value="1"/>
</dbReference>
<keyword evidence="8" id="KW-1185">Reference proteome</keyword>
<feature type="domain" description="Carrier" evidence="6">
    <location>
        <begin position="6046"/>
        <end position="6122"/>
    </location>
</feature>
<dbReference type="Proteomes" id="UP000799441">
    <property type="component" value="Unassembled WGS sequence"/>
</dbReference>
<dbReference type="InterPro" id="IPR009081">
    <property type="entry name" value="PP-bd_ACP"/>
</dbReference>
<dbReference type="Pfam" id="PF00550">
    <property type="entry name" value="PP-binding"/>
    <property type="match status" value="5"/>
</dbReference>
<dbReference type="NCBIfam" id="NF003417">
    <property type="entry name" value="PRK04813.1"/>
    <property type="match status" value="5"/>
</dbReference>
<dbReference type="Pfam" id="PF00668">
    <property type="entry name" value="Condensation"/>
    <property type="match status" value="7"/>
</dbReference>
<dbReference type="SMART" id="SM00823">
    <property type="entry name" value="PKS_PP"/>
    <property type="match status" value="5"/>
</dbReference>
<comment type="similarity">
    <text evidence="4">Belongs to the NRP synthetase family.</text>
</comment>
<dbReference type="InterPro" id="IPR045851">
    <property type="entry name" value="AMP-bd_C_sf"/>
</dbReference>
<sequence>MPDTDAMRMVASLQCSVDHDQIEKILPCSQSQFAVLKTGKKDTQSIIGQSLFDIPPEVDVERLATAWKEVTRHTPILRSRLLESDDFGFMQVVVKEDPIWTCITPTNMAGSLAEEKQVSAGEGVQSSRFAVLLNPDTRGKTLCWTFSYAMINRTAQRHILREVSETYRKGSLSHVARMGQYRHDVMSSETVSTEAVEAFWLQQLGNFQAPMFPALESPTYLPNPTSETQYYLDHLHGERAGNRLSATAAVRAAWSILIARYTGSTAVIFGSIVDGSNASSDWESDFVGSAAGVVPVYVAFDPLQKVEALTKHIEDQMSAMERYEQTGLDDIRGIGEDGAAACEFQTILHIRDEDETLASFEDILRPLGEFDVLAPHGGYALLLDCRISGKSAFYRARYDCNTIDTRQMNRILVQLAKIVQQLQQGHLDEPVGRFSVITYEDRDEILNWNAEPLKPQDVCIHDMITANANKHPLKASVSAWDGTLTYAEVDDLSSRFARYLQGQGLAVGEKVPLCFERSAWTIVALLGVLKAGGAFALLDVTNPQGRLLNLCRQLSPSVAVTSQKHAKTLEDAVPQCIPIDSAFLTALPPLAGSNLPTVRPNDLAYVLFTSGSTGEPKGSMIEHRGFASCAPHFGQGLGIGEDSRALQFASYSFGVCLIEILATLMLGGCVHVPSEDVRINDITGFIRANRINWAFFTPSFVKVIHPESVPSLQTLALGGEPITAEMRDQWADRVRLVNGYGQSESSTSCSTTVVSRDSDVRNIGRGTGARLWIVEPSDSDRLAAVGCVGELVVESPGIARGYLGVPNSPLSPFIPAPAWARDAERNHSIKFFRTGDLVRYAPNGTIVYLGRGDAQVKIRGQRVELGEVEHHVQQIVSGSTSVVAETVKSTQHGSDPELVVCLSGPPYREELCGSSIAIANNSITQTLMTDLSKSLPRHMLPSRYIIVEKMPTTATGKTDRKMIRKWTQSLLEHDVKTGSPSGAKRRPVSTVERTLQTLWARVLSLDEGHIGLDDNFFQAGGDSIKAIRLVSFAREVNISLTMAQIFEVPTLAGMAATSAQSELGSVEEILPYSLLSPNSSLDNIKTQAAALCGVDREHIEDIYPCTPLQIGLLSETLKHQGEYVACYVLRLRHDIELERFRAAWDSVHSSTAILRTRLVETSDHGVCQVVMKDGIKWRTAARLDTYVEQERSYSPETGSALARYCLIEDSESDGRFFVWTIHHALLDAWSLSLILADVRLHFHHSTCLPRPQFNAFIQYTTQQLPYDWQEFWRSQFQCLDDADGAHFPRQKQSVEGLKLTGRARIHSSLPNDLASGITKASLLRSAWALVATRYAGTASAVFGCTVFGRSAAIEGIERMVGPTIATLPLAVGVANDQSVSAFLHDGQRQMAAMIPYEQTGLQRIAALSPQTQYACAFQTLIVFQYDENVLQRQHAIGTWQQLSGAMDNNTYPLLLECFPDSGGISVSAKFDPRILKEDQCNRLLRSLDLAMTQMSSRPPATPLGEIDILTDSDLSKIWKWNMELPPPVKTCIHEMITALALHQPKAPAICAWDGGLTYHELDTLSTRLAHHLVHLGVRSEMVVPLFFEKSVWTTVAALGVTKAGGASCLLDVTLPEDRLRTIIHQVRPSVVISSSASSALLKSITSQVALVVVDETRLAQLQSTGGREVLPTISPSSTLYVVFTSGSTGTPKGAKISHSNFASAHHHQQDTLRFNRSSRVYDFASYAFDVAMSNMLHTLTAGGCICVPNNDDRYHNAAQCIKDLNVNYIQLTPTAAHILRSPDVAARLKTIRFGGEVLRPSDLLGLGAGPEIIYTYGPAECTVTVIVTPVDRHTKDNPSMGRGSGCVTWIVDPMSPERLAPVGSVGELFLEGPLVGKGYLHDPEKTRATFVRDPPWLLRGDAEVPGRRGQLYRTGDLVRYEEDGSLTFVGRKDAQVKIRGQRLELGEVEYHVRRSMGFAEAVIEDVQLVAEVIRPKGSDRQTLVVFVAPISVAGTAGVASTTTERLNAMVAELTSGIDDRLSKVVPLHMIPNAYIPLPDIPTTATGKTDRRQLRQLGSSLTPEHLIQLSLQTVRQQPRTPAEGQLRHLWASVLKVDEENIGADDSFLQVGGDSILAMQLAAEAREQGLSLSVADIFRRPRLCDQARTMKAVDTAQDGVAIEPFSLLGPDVEPEKIRERVAELCGVGTSSVEDAFPCTALQEGLFAMAARRPGDYIARKALVLQPGVDQDRFKRAWEEVVASTAILRTRIVDLGQRLVQVVLREQVEWIDYNDRDPNEVQRLSIKLGGALHRVGLWTDENNSKTRFIWKIHHALYDGWSLPLILKSVTNAYAQDTNGIQKGQQPTPFQPFIKHVLQHSRGVQAEEFWRAAFRGIEAQIFPSLPNASYRPHADSLLEYKVTGLDQRTTHFSMATIIQAAWATLLARYTTSSEALFGIVSSGRQVDVAGIERIAGPTLAAVPVWVKVDEETSIRQMLQQVRDQSIDTMQYEQTGLQNIRRVSDDAEQACRFQTLVVVQTPRRTEVADQLFEEVQLDDGLTDGEFKAFSTYAMTVVCEPQVEDLLVTISFDSNLVKNWRVERMVQQLEHILRQLCSTGAGGRLVRDVTTTSDWDANDVSRWNADVPETVNACVHDLITEKARQRPSAVAVCSWDGELTYGQLDELSTRLALHLVRLGVGPEVIVPLCFEKSMFTPVAMLGVMKAGGASVLFDVNQPVERLRTIVHQVQPIVIISSAGKAHLPRELDSTAKFVIVDRDHLNDMEVAQPDRLLQTTPGVKPANSLYLIFTSGSTGTPKGVVITHANFSSGLKSQQPALGFSTESRVLDISSYAFDAAWYNALHSFAAGGCLCIPAEDGRGGDLSRYIREHRVNVVGLTPTVAALLNNAALQALTMILLGGEPPSETAVARMREFTSVCFGYGPAECTVIATISDRNSPWYTIGRGVGLRTWIVDPMSSERLAPVGGVGELWLEGPLVGRGYLNEVEKTAAVFVEDPNWLLHQGRRGRLYRTGDLVRYEEDGTLAFVGRKDGQVKIRGQRVELAEVEHHVRKFLGIGNMTSKPQEVQVVAEVVKSAGSDRAMLVVFVALPGIVIGTQVKAAVEEMTRGIHEYMADMVPLYMVPGAYVALTEGLPVTTTGKVDRRQLRDKGSKLTLTELVQRGQEDQERQQPSTAAEKHLQRLWASVLNIEPRTIGVDDTFTRVGGDSIQAIRLVATARSQGLHFSVADVFQQPRLSELAKVMVVSELADDEAIAPFALLRKSLARDEIRKRLAMLCGGVTVSRSSADYVARKAVVLQADVDPSRFKRAWEQVVASMPILRTRIVDLDGQGLVQVIVDEQVKWTIYDHPEDDTDTHQQLSVALGEPLSRVGLREHQGKMHFIWTVHHALFDGWSFPLILECLRKAYEKEEIQPHPPFQRFIKHMLGQSTNTAEKFWQAQFEGSEAQAFPSLPNKSYEPRADSSLEHTIDGFDRSSGAGFTTATMIRAAWATLLARSTSSAEAVLGAVVSGRQANVTSIERIAGPMVATVPVRVKLNAKSRLDELLQQVQTQAAEMTHFEQFGLQQIRRISPELEQATQFQTLLVIQPNEESAAELASNIFEPDQGGAATVDAFSTYALTVVCQVKERKLQLNLRFDSKVICRRLVWRLTRQFEHVLRQFCSSMMEKNAIRLANIAAVSPQDLDHIWTLNAKVPKAVDQCVHELIAEITVEQPSAPAICAWDGKLTYKELDALSDRLAHYLVGRGVGPKVIVPLCFSKSMWTPIAVLGVMKAGGASLILDVTQPVERLNAIIHQVRPKVIVSSPNDYRVARSISPIAPVLLDQKHLLQYRSDETNALPVVKPSDPLYVVFTSGITGTPKGAVVSHGNLASAHFHQQERLRFDKHSRVYDFASYAFDVAWSNLLHTLTAGGCLCIPSDADRLGNTAQSMRDLGANFVHLTPTLAGILQSDAAPGLKTVNFIGEPLRTAHLIGLNREMQILQTYGSAECTVTVTIQEVDHRAGDEPDPDLGSTVGCIAWIVDTMSPEHLAPIGSVGELWLEGPLIGQGYVNNASQTAATFIENPPWLLRGSSGVAGRLGRLYRTGDLVRYSDEDGSLSFVARKDAQVKIRGQQIELGEVEHNVRRLLPQSGPRTANEVTIIAEVVKQKTSDRSVLVVFVALTEAADMTEEQLSASVAELTRGFNDKLANSLPAGMVPSAYVPLRSVPKTAKGKMDRRSLRELGIAKQPDGLMLQNTLVPPSGPIEITLRDIWAAVLNIPNTSISVEMTFVRAGGDSITAMQVVSRCRQKNIHLTVSDVLEFQTIRKLAVRNKQVNPSGQASRQLLDQRETDNKPWILSPVQQRFFDAHPNGLDHVTQSFLLRARKPIPVEKVFAAFRAIVDRHPMLRARFHVNHDGQWEQFVPMDSGRDFLSTEHSINDPNEVRVAAQKRQTTINIRQGPVFAVDLFHLLNGDQALLMTAHHLVIDLVSWRVIWHDLQEYLKGQAIGPQPVSFQAWSRFQHENGRKLIPARVLPFATEVPQFSFWGLTAEQNTVEQSESFTEHIGVEATALLVGKSNDALGTELVDILLTAMIHAFQQIFLERAPPTVFVEGHGRESPLGEDPQIDLSETVGWFTTYCPIRIPGKSTNDTTKMLRAVKDLRRSIPGKGQPYFACRYYSEAGRTAFKADDEVEMLLNYTGMFQQLDNSNSLFTRPGQSDLGDSWLGTASPELRRTSLIAVSATVESGRMTLDFTISKLMKHSERLRQWGKTLVRTLEDICLRLTDMSPAFTLSDFPLLSLSYAGLDSLFGEQLAKMGVQRARVKDVYPCSPLQEGILISQQRGTASYRSHRIWECRNQRHSGYVSAGDLEQAWKAATQRHSAFSTVFAEHPDSSSMIQILLDSPGRRIRRHHSGTSRPSHTLQALPTPDFEPSEPQWEVSICEGADGQVACRLDMSHALCDASSMAILIRDVIAAYSGLGLPASPPFRVVIEQLGKTSRTERLTYWKRYLNGVQPCEVPTKGCTGDADRVGTVMIAQKDASRIYRFCTERGITRQVFLQVAWALTLSYVTGLSEVCFGYLASGRDAGIDGIEEVFGPLINMLVSRVNTENTIEEILEAAHKNSTEHFSHQHASLAEIHHELRLGDRRLFNTAITTRNVLQNGDVSGNLHLTEINGVDPNEYEIVLHIVQHGQETRLGLSHKSSIDHIMAYEIGHILESAILYTLERGSVDGASGWRVDDNASLRRGFFEWHVGSDEDDVSAFWSTQFTSTETVHFPPVFSSIEDHGSYDIVEQTMAEIQWPKDICSETTAIWAAWAILAEAYTNSEAAVFGVELASGSGGDDRETLIDFSSSSASTNKTTIVPVRLSIDTKESVRHLLVRAEEQNLKIARYRNTHLAWIRHVSEDAKRCCEFQTLLSIGSKETGKGCIQDIALETAQSGPAAARRVCAGTQSGAPSVSIECVLEHNSVTVRTSFCRDVISTARAEQMVRQLEHVLRQVCASATGDVAKRVENIETASQQDLRRIWSGNASVPERKDQCVHEMIAETVAQRPEAIAISAWNGELKYSELDALSTRLAHRLVDLGVGPEVIVPLCFDKSVWAPVAMLAVMKAGGASVTLDVTQPLQRLQAIIGSFKAPTVLASTSTRMLAYDLTEPKRVVFADVSLADDRLWIDNALPTEVSPNNTLCIFFTSGSTGTPKGINITHTGFASSIAHQSTAFGMGPQSRVYDFASYSFDIAWFNFVHALASGGCLCVPSEEERRNDITKSIQNFRATCAFLTPSVARMVQANAVPGLEILALGGEPQRISDFSRWPETVRTLSVYGPAECTVVAAVLNGSDLPRDLTVGSGLGSNLWLGSISNANSLAPFGATGEILIEGPLVGQGYLNDTDRTKAAFIEDPLWLLRGAPGISGRHGRLYRTGDLARYEEDGRLAFVGRKDGQVKIRGQRVELGEVEHYVHRLLRRVGERSGHKGLRVVAEVIEPAGTDRPTLVVFISLAGAATMTENQLSTVVAELTDGVYDELTRLVPLYMVPGAYIPLREIPMTVTGKTDRRSLREKGSSLTLKELASLSQRPARERRQPRTTAERQLRSLCASVLQMDERSIGMDDSFMQIGGDSIQAMRLAAAAREKRLSLSVGDIFRRTQLSDLASAIEPETMDGDKAVAPFAMLPTDDPNGFFQQRILPLLLHENDVQDAYPVSYIQKLFLRQSETGAPHRSALFSMNFPSDIDVERLRKSCKALVQHFDMLRTMFVHTAGAFYQVIVKTLDTPIEVEDVTEDMESATDRIWHNITRDEAVGLERLRVRFFILRRRDSGIRLLISINHSQYDGISLAHLVQALGILYSERTPPKAPPFSRYIQLISRNKQEAYDYWRSVLRGASMTAAKFPVELRPKGNTTPRTIFKEKSIDVSQTLGCKSATPATLFTAACALMLAKLTKTEDVTFGRLVSGRHSHPSDCQGLVGPCINYMPVRLRISQDENLTSLVTRAQDQYIDSLPYETIGIDEIVSHCVDWARTTDAFWCVTQYQNIDDHPCANVAGLEIPIKPWHSRQSRDATVPIHPVSVLGTPQGNNLHLCIIASSRHCNEDIIDCMLEELCAAFAGLS</sequence>
<dbReference type="SUPFAM" id="SSF56801">
    <property type="entry name" value="Acetyl-CoA synthetase-like"/>
    <property type="match status" value="5"/>
</dbReference>
<dbReference type="NCBIfam" id="TIGR01733">
    <property type="entry name" value="AA-adenyl-dom"/>
    <property type="match status" value="4"/>
</dbReference>
<feature type="domain" description="Carrier" evidence="6">
    <location>
        <begin position="4228"/>
        <end position="4304"/>
    </location>
</feature>
<dbReference type="GO" id="GO:0031177">
    <property type="term" value="F:phosphopantetheine binding"/>
    <property type="evidence" value="ECO:0007669"/>
    <property type="project" value="InterPro"/>
</dbReference>
<dbReference type="SUPFAM" id="SSF47336">
    <property type="entry name" value="ACP-like"/>
    <property type="match status" value="5"/>
</dbReference>
<dbReference type="Gene3D" id="3.30.559.30">
    <property type="entry name" value="Nonribosomal peptide synthetase, condensation domain"/>
    <property type="match status" value="8"/>
</dbReference>
<keyword evidence="3" id="KW-0436">Ligase</keyword>
<reference evidence="7" key="1">
    <citation type="journal article" date="2020" name="Stud. Mycol.">
        <title>101 Dothideomycetes genomes: a test case for predicting lifestyles and emergence of pathogens.</title>
        <authorList>
            <person name="Haridas S."/>
            <person name="Albert R."/>
            <person name="Binder M."/>
            <person name="Bloem J."/>
            <person name="Labutti K."/>
            <person name="Salamov A."/>
            <person name="Andreopoulos B."/>
            <person name="Baker S."/>
            <person name="Barry K."/>
            <person name="Bills G."/>
            <person name="Bluhm B."/>
            <person name="Cannon C."/>
            <person name="Castanera R."/>
            <person name="Culley D."/>
            <person name="Daum C."/>
            <person name="Ezra D."/>
            <person name="Gonzalez J."/>
            <person name="Henrissat B."/>
            <person name="Kuo A."/>
            <person name="Liang C."/>
            <person name="Lipzen A."/>
            <person name="Lutzoni F."/>
            <person name="Magnuson J."/>
            <person name="Mondo S."/>
            <person name="Nolan M."/>
            <person name="Ohm R."/>
            <person name="Pangilinan J."/>
            <person name="Park H.-J."/>
            <person name="Ramirez L."/>
            <person name="Alfaro M."/>
            <person name="Sun H."/>
            <person name="Tritt A."/>
            <person name="Yoshinaga Y."/>
            <person name="Zwiers L.-H."/>
            <person name="Turgeon B."/>
            <person name="Goodwin S."/>
            <person name="Spatafora J."/>
            <person name="Crous P."/>
            <person name="Grigoriev I."/>
        </authorList>
    </citation>
    <scope>NUCLEOTIDE SEQUENCE</scope>
    <source>
        <strain evidence="7">CBS 116435</strain>
    </source>
</reference>
<dbReference type="FunFam" id="3.30.300.30:FF:000015">
    <property type="entry name" value="Nonribosomal peptide synthase SidD"/>
    <property type="match status" value="5"/>
</dbReference>
<evidence type="ECO:0000256" key="4">
    <source>
        <dbReference type="ARBA" id="ARBA00029454"/>
    </source>
</evidence>
<dbReference type="InterPro" id="IPR001242">
    <property type="entry name" value="Condensation_dom"/>
</dbReference>
<feature type="domain" description="Carrier" evidence="6">
    <location>
        <begin position="986"/>
        <end position="1062"/>
    </location>
</feature>
<dbReference type="FunFam" id="1.10.1200.10:FF:000005">
    <property type="entry name" value="Nonribosomal peptide synthetase 1"/>
    <property type="match status" value="3"/>
</dbReference>
<evidence type="ECO:0000256" key="3">
    <source>
        <dbReference type="ARBA" id="ARBA00022598"/>
    </source>
</evidence>
<protein>
    <submittedName>
        <fullName evidence="7">Acetyl-CoA synthetase-like protein</fullName>
    </submittedName>
</protein>
<dbReference type="InterPro" id="IPR020845">
    <property type="entry name" value="AMP-binding_CS"/>
</dbReference>
<feature type="region of interest" description="Disordered" evidence="5">
    <location>
        <begin position="4877"/>
        <end position="4902"/>
    </location>
</feature>
<dbReference type="Gene3D" id="3.30.300.30">
    <property type="match status" value="5"/>
</dbReference>
<evidence type="ECO:0000256" key="2">
    <source>
        <dbReference type="ARBA" id="ARBA00022553"/>
    </source>
</evidence>
<dbReference type="FunFam" id="3.30.559.10:FF:000016">
    <property type="entry name" value="Nonribosomal peptide synthase Pes1"/>
    <property type="match status" value="1"/>
</dbReference>
<dbReference type="CDD" id="cd19534">
    <property type="entry name" value="E_NRPS"/>
    <property type="match status" value="1"/>
</dbReference>
<dbReference type="Gene3D" id="3.40.50.980">
    <property type="match status" value="2"/>
</dbReference>
<dbReference type="InterPro" id="IPR020806">
    <property type="entry name" value="PKS_PP-bd"/>
</dbReference>
<dbReference type="InterPro" id="IPR023213">
    <property type="entry name" value="CAT-like_dom_sf"/>
</dbReference>
<dbReference type="InterPro" id="IPR006162">
    <property type="entry name" value="Ppantetheine_attach_site"/>
</dbReference>